<name>A0A9P1IWD5_9PELO</name>
<proteinExistence type="predicted"/>
<dbReference type="Proteomes" id="UP001152747">
    <property type="component" value="Unassembled WGS sequence"/>
</dbReference>
<gene>
    <name evidence="1" type="ORF">CAMP_LOCUS16135</name>
</gene>
<reference evidence="1" key="1">
    <citation type="submission" date="2022-11" db="EMBL/GenBank/DDBJ databases">
        <authorList>
            <person name="Kikuchi T."/>
        </authorList>
    </citation>
    <scope>NUCLEOTIDE SEQUENCE</scope>
    <source>
        <strain evidence="1">PS1010</strain>
    </source>
</reference>
<protein>
    <submittedName>
        <fullName evidence="1">Uncharacterized protein</fullName>
    </submittedName>
</protein>
<sequence>MENRRSIRRSGNESGLDSPIRIRMERWRNPRGRHTHVDIDWKFIWELAPQMKNRWSIRRSGNESGLDSPIRIRMER</sequence>
<organism evidence="1 2">
    <name type="scientific">Caenorhabditis angaria</name>
    <dbReference type="NCBI Taxonomy" id="860376"/>
    <lineage>
        <taxon>Eukaryota</taxon>
        <taxon>Metazoa</taxon>
        <taxon>Ecdysozoa</taxon>
        <taxon>Nematoda</taxon>
        <taxon>Chromadorea</taxon>
        <taxon>Rhabditida</taxon>
        <taxon>Rhabditina</taxon>
        <taxon>Rhabditomorpha</taxon>
        <taxon>Rhabditoidea</taxon>
        <taxon>Rhabditidae</taxon>
        <taxon>Peloderinae</taxon>
        <taxon>Caenorhabditis</taxon>
    </lineage>
</organism>
<dbReference type="EMBL" id="CANHGI010000005">
    <property type="protein sequence ID" value="CAI5453498.1"/>
    <property type="molecule type" value="Genomic_DNA"/>
</dbReference>
<keyword evidence="2" id="KW-1185">Reference proteome</keyword>
<evidence type="ECO:0000313" key="2">
    <source>
        <dbReference type="Proteomes" id="UP001152747"/>
    </source>
</evidence>
<comment type="caution">
    <text evidence="1">The sequence shown here is derived from an EMBL/GenBank/DDBJ whole genome shotgun (WGS) entry which is preliminary data.</text>
</comment>
<accession>A0A9P1IWD5</accession>
<evidence type="ECO:0000313" key="1">
    <source>
        <dbReference type="EMBL" id="CAI5453498.1"/>
    </source>
</evidence>
<dbReference type="AlphaFoldDB" id="A0A9P1IWD5"/>